<proteinExistence type="predicted"/>
<name>A0A223S046_9ACTN</name>
<gene>
    <name evidence="1" type="ORF">CDO52_00630</name>
</gene>
<organism evidence="1 2">
    <name type="scientific">Nocardiopsis gilva YIM 90087</name>
    <dbReference type="NCBI Taxonomy" id="1235441"/>
    <lineage>
        <taxon>Bacteria</taxon>
        <taxon>Bacillati</taxon>
        <taxon>Actinomycetota</taxon>
        <taxon>Actinomycetes</taxon>
        <taxon>Streptosporangiales</taxon>
        <taxon>Nocardiopsidaceae</taxon>
        <taxon>Nocardiopsis</taxon>
    </lineage>
</organism>
<dbReference type="Proteomes" id="UP000215005">
    <property type="component" value="Chromosome"/>
</dbReference>
<keyword evidence="2" id="KW-1185">Reference proteome</keyword>
<accession>A0A223S046</accession>
<dbReference type="KEGG" id="ngv:CDO52_00630"/>
<dbReference type="AlphaFoldDB" id="A0A223S046"/>
<protein>
    <submittedName>
        <fullName evidence="1">Uncharacterized protein</fullName>
    </submittedName>
</protein>
<sequence>MASVIRVTEDDISVTYDPRLPLIQRFTIRGTGGRIVRLRAPYWEAHRALMRECKMSYAQASNILAQAAGVDS</sequence>
<dbReference type="EMBL" id="CP022753">
    <property type="protein sequence ID" value="ASU81484.1"/>
    <property type="molecule type" value="Genomic_DNA"/>
</dbReference>
<reference evidence="1 2" key="1">
    <citation type="submission" date="2017-08" db="EMBL/GenBank/DDBJ databases">
        <title>The complete genome sequence of Nocardiopsis gilva YIM 90087.</title>
        <authorList>
            <person name="Yin M."/>
            <person name="Tang S."/>
        </authorList>
    </citation>
    <scope>NUCLEOTIDE SEQUENCE [LARGE SCALE GENOMIC DNA]</scope>
    <source>
        <strain evidence="1 2">YIM 90087</strain>
    </source>
</reference>
<evidence type="ECO:0000313" key="2">
    <source>
        <dbReference type="Proteomes" id="UP000215005"/>
    </source>
</evidence>
<evidence type="ECO:0000313" key="1">
    <source>
        <dbReference type="EMBL" id="ASU81484.1"/>
    </source>
</evidence>